<name>A0A6L8VDI4_9BACL</name>
<dbReference type="PANTHER" id="PTHR30572">
    <property type="entry name" value="MEMBRANE COMPONENT OF TRANSPORTER-RELATED"/>
    <property type="match status" value="1"/>
</dbReference>
<proteinExistence type="inferred from homology"/>
<evidence type="ECO:0000256" key="1">
    <source>
        <dbReference type="ARBA" id="ARBA00004651"/>
    </source>
</evidence>
<evidence type="ECO:0000313" key="11">
    <source>
        <dbReference type="Proteomes" id="UP000481087"/>
    </source>
</evidence>
<evidence type="ECO:0000256" key="2">
    <source>
        <dbReference type="ARBA" id="ARBA00022475"/>
    </source>
</evidence>
<dbReference type="Proteomes" id="UP000481087">
    <property type="component" value="Unassembled WGS sequence"/>
</dbReference>
<dbReference type="GO" id="GO:0022857">
    <property type="term" value="F:transmembrane transporter activity"/>
    <property type="evidence" value="ECO:0007669"/>
    <property type="project" value="TreeGrafter"/>
</dbReference>
<dbReference type="Pfam" id="PF02687">
    <property type="entry name" value="FtsX"/>
    <property type="match status" value="1"/>
</dbReference>
<feature type="domain" description="ABC3 transporter permease C-terminal" evidence="8">
    <location>
        <begin position="271"/>
        <end position="384"/>
    </location>
</feature>
<comment type="caution">
    <text evidence="10">The sequence shown here is derived from an EMBL/GenBank/DDBJ whole genome shotgun (WGS) entry which is preliminary data.</text>
</comment>
<dbReference type="RefSeq" id="WP_145655164.1">
    <property type="nucleotide sequence ID" value="NZ_WTUZ01000040.1"/>
</dbReference>
<dbReference type="InterPro" id="IPR050250">
    <property type="entry name" value="Macrolide_Exporter_MacB"/>
</dbReference>
<dbReference type="GO" id="GO:0005886">
    <property type="term" value="C:plasma membrane"/>
    <property type="evidence" value="ECO:0007669"/>
    <property type="project" value="UniProtKB-SubCell"/>
</dbReference>
<reference evidence="10 11" key="1">
    <citation type="submission" date="2019-12" db="EMBL/GenBank/DDBJ databases">
        <title>Paenibacillus sp. nov. sp. isolated from soil.</title>
        <authorList>
            <person name="Kim J."/>
            <person name="Jeong S.E."/>
            <person name="Jung H.S."/>
            <person name="Jeon C.O."/>
        </authorList>
    </citation>
    <scope>NUCLEOTIDE SEQUENCE [LARGE SCALE GENOMIC DNA]</scope>
    <source>
        <strain evidence="10 11">5J-6</strain>
    </source>
</reference>
<evidence type="ECO:0000256" key="6">
    <source>
        <dbReference type="ARBA" id="ARBA00038076"/>
    </source>
</evidence>
<evidence type="ECO:0000259" key="8">
    <source>
        <dbReference type="Pfam" id="PF02687"/>
    </source>
</evidence>
<evidence type="ECO:0000256" key="5">
    <source>
        <dbReference type="ARBA" id="ARBA00023136"/>
    </source>
</evidence>
<evidence type="ECO:0000256" key="4">
    <source>
        <dbReference type="ARBA" id="ARBA00022989"/>
    </source>
</evidence>
<evidence type="ECO:0000256" key="7">
    <source>
        <dbReference type="SAM" id="Phobius"/>
    </source>
</evidence>
<keyword evidence="4 7" id="KW-1133">Transmembrane helix</keyword>
<dbReference type="EMBL" id="WTUZ01000040">
    <property type="protein sequence ID" value="MZQ87399.1"/>
    <property type="molecule type" value="Genomic_DNA"/>
</dbReference>
<dbReference type="AlphaFoldDB" id="A0A6L8VDI4"/>
<keyword evidence="3 7" id="KW-0812">Transmembrane</keyword>
<dbReference type="PANTHER" id="PTHR30572:SF4">
    <property type="entry name" value="ABC TRANSPORTER PERMEASE YTRF"/>
    <property type="match status" value="1"/>
</dbReference>
<organism evidence="10 11">
    <name type="scientific">Paenibacillus silvestris</name>
    <dbReference type="NCBI Taxonomy" id="2606219"/>
    <lineage>
        <taxon>Bacteria</taxon>
        <taxon>Bacillati</taxon>
        <taxon>Bacillota</taxon>
        <taxon>Bacilli</taxon>
        <taxon>Bacillales</taxon>
        <taxon>Paenibacillaceae</taxon>
        <taxon>Paenibacillus</taxon>
    </lineage>
</organism>
<comment type="similarity">
    <text evidence="6">Belongs to the ABC-4 integral membrane protein family.</text>
</comment>
<feature type="domain" description="MacB-like periplasmic core" evidence="9">
    <location>
        <begin position="21"/>
        <end position="234"/>
    </location>
</feature>
<dbReference type="InterPro" id="IPR003838">
    <property type="entry name" value="ABC3_permease_C"/>
</dbReference>
<keyword evidence="11" id="KW-1185">Reference proteome</keyword>
<feature type="transmembrane region" description="Helical" evidence="7">
    <location>
        <begin position="357"/>
        <end position="375"/>
    </location>
</feature>
<feature type="transmembrane region" description="Helical" evidence="7">
    <location>
        <begin position="21"/>
        <end position="42"/>
    </location>
</feature>
<feature type="transmembrane region" description="Helical" evidence="7">
    <location>
        <begin position="269"/>
        <end position="292"/>
    </location>
</feature>
<feature type="transmembrane region" description="Helical" evidence="7">
    <location>
        <begin position="312"/>
        <end position="345"/>
    </location>
</feature>
<accession>A0A6L8VDI4</accession>
<sequence length="392" mass="42754">MKVNELLRMSLQTIVSSPLRTFLTMLGVIIGVSSVVTLVSIGQGTSEQIAKQYENMGTNLLVVTATGNGRATQLDYNELMNFENFEEFKSIAPTMTKNGSNIKYDRTQEKYNVIGTNDRYMDIIKAKVDKGRNLSPTDLEFRSNVAILGSEVAKTFFGTLDPVGEEINIDGAVFSVIGTLQAKGSNIGGASVDSSIIVPLESARRVFKLGQIRTTYVEAPTKEDIYTAQETMKQYLTYKFKSDTGFVLTNQDELLKARTEATNTLTNQLVAVALISLLVGGIGIMNIMLVTVSERTREIGIRKSIGAKRRNILLQFLVEAVVISGLGGLIGLGLGVGISYALPYFSPKQTTSLSFDISMYAFLFSVLVGVIFGLYPANKASKLRPIDALRSD</sequence>
<evidence type="ECO:0000259" key="9">
    <source>
        <dbReference type="Pfam" id="PF12704"/>
    </source>
</evidence>
<gene>
    <name evidence="10" type="ORF">GQF01_35300</name>
</gene>
<keyword evidence="2" id="KW-1003">Cell membrane</keyword>
<keyword evidence="5 7" id="KW-0472">Membrane</keyword>
<dbReference type="Pfam" id="PF12704">
    <property type="entry name" value="MacB_PCD"/>
    <property type="match status" value="1"/>
</dbReference>
<protein>
    <submittedName>
        <fullName evidence="10">FtsX-like permease family protein</fullName>
    </submittedName>
</protein>
<comment type="subcellular location">
    <subcellularLocation>
        <location evidence="1">Cell membrane</location>
        <topology evidence="1">Multi-pass membrane protein</topology>
    </subcellularLocation>
</comment>
<dbReference type="InterPro" id="IPR025857">
    <property type="entry name" value="MacB_PCD"/>
</dbReference>
<evidence type="ECO:0000313" key="10">
    <source>
        <dbReference type="EMBL" id="MZQ87399.1"/>
    </source>
</evidence>
<evidence type="ECO:0000256" key="3">
    <source>
        <dbReference type="ARBA" id="ARBA00022692"/>
    </source>
</evidence>